<proteinExistence type="predicted"/>
<gene>
    <name evidence="8" type="ORF">KVV02_000846</name>
</gene>
<organism evidence="8 9">
    <name type="scientific">Mortierella alpina</name>
    <name type="common">Oleaginous fungus</name>
    <name type="synonym">Mortierella renispora</name>
    <dbReference type="NCBI Taxonomy" id="64518"/>
    <lineage>
        <taxon>Eukaryota</taxon>
        <taxon>Fungi</taxon>
        <taxon>Fungi incertae sedis</taxon>
        <taxon>Mucoromycota</taxon>
        <taxon>Mortierellomycotina</taxon>
        <taxon>Mortierellomycetes</taxon>
        <taxon>Mortierellales</taxon>
        <taxon>Mortierellaceae</taxon>
        <taxon>Mortierella</taxon>
    </lineage>
</organism>
<dbReference type="InterPro" id="IPR001005">
    <property type="entry name" value="SANT/Myb"/>
</dbReference>
<dbReference type="Proteomes" id="UP000717515">
    <property type="component" value="Unassembled WGS sequence"/>
</dbReference>
<keyword evidence="3" id="KW-0804">Transcription</keyword>
<dbReference type="GO" id="GO:0042795">
    <property type="term" value="P:snRNA transcription by RNA polymerase II"/>
    <property type="evidence" value="ECO:0007669"/>
    <property type="project" value="TreeGrafter"/>
</dbReference>
<evidence type="ECO:0000256" key="1">
    <source>
        <dbReference type="ARBA" id="ARBA00023015"/>
    </source>
</evidence>
<feature type="domain" description="Myb-like" evidence="6">
    <location>
        <begin position="578"/>
        <end position="628"/>
    </location>
</feature>
<reference evidence="8" key="1">
    <citation type="submission" date="2021-07" db="EMBL/GenBank/DDBJ databases">
        <title>Draft genome of Mortierella alpina, strain LL118, isolated from an aspen leaf litter sample.</title>
        <authorList>
            <person name="Yang S."/>
            <person name="Vinatzer B.A."/>
        </authorList>
    </citation>
    <scope>NUCLEOTIDE SEQUENCE</scope>
    <source>
        <strain evidence="8">LL118</strain>
    </source>
</reference>
<protein>
    <submittedName>
        <fullName evidence="8">Uncharacterized protein</fullName>
    </submittedName>
</protein>
<dbReference type="GO" id="GO:0042796">
    <property type="term" value="P:snRNA transcription by RNA polymerase III"/>
    <property type="evidence" value="ECO:0007669"/>
    <property type="project" value="TreeGrafter"/>
</dbReference>
<dbReference type="PROSITE" id="PS51294">
    <property type="entry name" value="HTH_MYB"/>
    <property type="match status" value="1"/>
</dbReference>
<dbReference type="PANTHER" id="PTHR46621:SF1">
    <property type="entry name" value="SNRNA-ACTIVATING PROTEIN COMPLEX SUBUNIT 4"/>
    <property type="match status" value="1"/>
</dbReference>
<evidence type="ECO:0000259" key="6">
    <source>
        <dbReference type="PROSITE" id="PS50090"/>
    </source>
</evidence>
<dbReference type="AlphaFoldDB" id="A0A9P8A3S2"/>
<comment type="caution">
    <text evidence="8">The sequence shown here is derived from an EMBL/GenBank/DDBJ whole genome shotgun (WGS) entry which is preliminary data.</text>
</comment>
<dbReference type="Gene3D" id="1.10.10.60">
    <property type="entry name" value="Homeodomain-like"/>
    <property type="match status" value="1"/>
</dbReference>
<evidence type="ECO:0000259" key="7">
    <source>
        <dbReference type="PROSITE" id="PS51294"/>
    </source>
</evidence>
<feature type="region of interest" description="Disordered" evidence="5">
    <location>
        <begin position="122"/>
        <end position="141"/>
    </location>
</feature>
<evidence type="ECO:0000313" key="8">
    <source>
        <dbReference type="EMBL" id="KAG9323793.1"/>
    </source>
</evidence>
<dbReference type="PROSITE" id="PS50090">
    <property type="entry name" value="MYB_LIKE"/>
    <property type="match status" value="1"/>
</dbReference>
<feature type="compositionally biased region" description="Polar residues" evidence="5">
    <location>
        <begin position="226"/>
        <end position="239"/>
    </location>
</feature>
<keyword evidence="1" id="KW-0805">Transcription regulation</keyword>
<dbReference type="InterPro" id="IPR009057">
    <property type="entry name" value="Homeodomain-like_sf"/>
</dbReference>
<feature type="domain" description="HTH myb-type" evidence="7">
    <location>
        <begin position="578"/>
        <end position="632"/>
    </location>
</feature>
<dbReference type="SUPFAM" id="SSF46689">
    <property type="entry name" value="Homeodomain-like"/>
    <property type="match status" value="1"/>
</dbReference>
<dbReference type="GO" id="GO:0019185">
    <property type="term" value="C:snRNA-activating protein complex"/>
    <property type="evidence" value="ECO:0007669"/>
    <property type="project" value="TreeGrafter"/>
</dbReference>
<sequence>MGDKDEEHGNLEGDVPIKSGRWSATEDAALFQGVRDHLASLGLEPQPPVNLPSEMELRKHNECMSGALTTTSLQGYRREPFSGAITEDSTFFDSIVDASYYVDGIDGPHGFSVETHPLVSASAMPHSGSSGTPRSDALDVGNSIARTPSEASTVVTNGSQLSLEHFYEQHPHTKFSVDSSGQTSLSGALFEALSVAASHIRTPVKRDQSDTPQNDSGDSSGGDETISGQTKGDQQVQSASLAAWPHPLQLPPSPRAFHQPVDVSRHAWTYPGFLQTADTQQGSHQIVSHPQHNSYSTLTCSQSLSIPTNISFNLEAPLMQPTAMVLTQQQRGNNFDSGKILAVDDYWHPPSTLHLDSIVDTKGDRSTHFLDRVDSTSIGNGHLGNPDETDPLNYLEHPEDYSHCTKVPSKLADQFKRTRYQLPNQHHPLLYPPSLNFTRSPSTRHSHPQSPLSFSLPPSSCNSPRLSSVAQLSKFSALDNGPDQYIHNSSTGACKGASRSHFEQMDDSLHHQGHVHDISTDLNPRLTHESNSLPETRESYALAISRAMTTCPWNKITRQSIPDRTGVQAQARWSEALDPQVKKGKWSPEEDVLLLKGVQESHKCWIWIADGIPGRTQRQCRTRWVQICTRAEREAAAAALALAKSQARGLCAL</sequence>
<dbReference type="PANTHER" id="PTHR46621">
    <property type="entry name" value="SNRNA-ACTIVATING PROTEIN COMPLEX SUBUNIT 4"/>
    <property type="match status" value="1"/>
</dbReference>
<feature type="region of interest" description="Disordered" evidence="5">
    <location>
        <begin position="424"/>
        <end position="460"/>
    </location>
</feature>
<keyword evidence="4" id="KW-0539">Nucleus</keyword>
<dbReference type="SMART" id="SM00717">
    <property type="entry name" value="SANT"/>
    <property type="match status" value="1"/>
</dbReference>
<dbReference type="GO" id="GO:0001006">
    <property type="term" value="F:RNA polymerase III type 3 promoter sequence-specific DNA binding"/>
    <property type="evidence" value="ECO:0007669"/>
    <property type="project" value="TreeGrafter"/>
</dbReference>
<keyword evidence="2" id="KW-0238">DNA-binding</keyword>
<evidence type="ECO:0000313" key="9">
    <source>
        <dbReference type="Proteomes" id="UP000717515"/>
    </source>
</evidence>
<dbReference type="CDD" id="cd00167">
    <property type="entry name" value="SANT"/>
    <property type="match status" value="1"/>
</dbReference>
<evidence type="ECO:0000256" key="2">
    <source>
        <dbReference type="ARBA" id="ARBA00023125"/>
    </source>
</evidence>
<dbReference type="InterPro" id="IPR017930">
    <property type="entry name" value="Myb_dom"/>
</dbReference>
<name>A0A9P8A3S2_MORAP</name>
<dbReference type="GO" id="GO:0000978">
    <property type="term" value="F:RNA polymerase II cis-regulatory region sequence-specific DNA binding"/>
    <property type="evidence" value="ECO:0007669"/>
    <property type="project" value="TreeGrafter"/>
</dbReference>
<feature type="compositionally biased region" description="Basic and acidic residues" evidence="5">
    <location>
        <begin position="1"/>
        <end position="11"/>
    </location>
</feature>
<feature type="region of interest" description="Disordered" evidence="5">
    <location>
        <begin position="1"/>
        <end position="20"/>
    </location>
</feature>
<feature type="region of interest" description="Disordered" evidence="5">
    <location>
        <begin position="201"/>
        <end position="239"/>
    </location>
</feature>
<accession>A0A9P8A3S2</accession>
<feature type="compositionally biased region" description="Low complexity" evidence="5">
    <location>
        <begin position="448"/>
        <end position="460"/>
    </location>
</feature>
<evidence type="ECO:0000256" key="4">
    <source>
        <dbReference type="ARBA" id="ARBA00023242"/>
    </source>
</evidence>
<dbReference type="InterPro" id="IPR051575">
    <property type="entry name" value="Myb-like_DNA-bd"/>
</dbReference>
<evidence type="ECO:0000256" key="5">
    <source>
        <dbReference type="SAM" id="MobiDB-lite"/>
    </source>
</evidence>
<evidence type="ECO:0000256" key="3">
    <source>
        <dbReference type="ARBA" id="ARBA00023163"/>
    </source>
</evidence>
<dbReference type="Pfam" id="PF00249">
    <property type="entry name" value="Myb_DNA-binding"/>
    <property type="match status" value="1"/>
</dbReference>
<dbReference type="EMBL" id="JAIFTL010000088">
    <property type="protein sequence ID" value="KAG9323793.1"/>
    <property type="molecule type" value="Genomic_DNA"/>
</dbReference>